<sequence>MLKKIKEIKNVGVFEKYTNNLIDFGSLNLIYGSNASISYLDFASIIDKIDYYYIDNISNNKYYKLINDNKLDRKSIFLSNLYYSKMVTEESSDYGI</sequence>
<dbReference type="RefSeq" id="WP_016647068.1">
    <property type="nucleotide sequence ID" value="NZ_KE340327.1"/>
</dbReference>
<gene>
    <name evidence="1" type="ORF">HMPREF9309_01213</name>
</gene>
<evidence type="ECO:0000313" key="1">
    <source>
        <dbReference type="EMBL" id="EPH07958.1"/>
    </source>
</evidence>
<evidence type="ECO:0000313" key="2">
    <source>
        <dbReference type="Proteomes" id="UP000014539"/>
    </source>
</evidence>
<organism evidence="1 2">
    <name type="scientific">Campylobacter ureolyticus ACS-301-V-Sch3b</name>
    <dbReference type="NCBI Taxonomy" id="883165"/>
    <lineage>
        <taxon>Bacteria</taxon>
        <taxon>Pseudomonadati</taxon>
        <taxon>Campylobacterota</taxon>
        <taxon>Epsilonproteobacteria</taxon>
        <taxon>Campylobacterales</taxon>
        <taxon>Campylobacteraceae</taxon>
        <taxon>Campylobacter</taxon>
    </lineage>
</organism>
<accession>S3XRG2</accession>
<proteinExistence type="predicted"/>
<dbReference type="AlphaFoldDB" id="S3XRG2"/>
<keyword evidence="2" id="KW-1185">Reference proteome</keyword>
<dbReference type="Proteomes" id="UP000014539">
    <property type="component" value="Unassembled WGS sequence"/>
</dbReference>
<protein>
    <submittedName>
        <fullName evidence="1">Uncharacterized protein</fullName>
    </submittedName>
</protein>
<name>S3XRG2_9BACT</name>
<dbReference type="EMBL" id="AGYD01000011">
    <property type="protein sequence ID" value="EPH07958.1"/>
    <property type="molecule type" value="Genomic_DNA"/>
</dbReference>
<dbReference type="HOGENOM" id="CLU_2354509_0_0_7"/>
<reference evidence="1 2" key="1">
    <citation type="submission" date="2013-06" db="EMBL/GenBank/DDBJ databases">
        <title>The Genome Sequence of Campylobacter ureolyticus ACS-301-V-SCH3B.</title>
        <authorList>
            <consortium name="The Broad Institute Genomics Platform"/>
            <person name="Earl A."/>
            <person name="Ward D."/>
            <person name="Feldgarden M."/>
            <person name="Gevers D."/>
            <person name="Saerens B."/>
            <person name="Vaneechoutte M."/>
            <person name="Walker B."/>
            <person name="Young S."/>
            <person name="Zeng Q."/>
            <person name="Gargeya S."/>
            <person name="Fitzgerald M."/>
            <person name="Haas B."/>
            <person name="Abouelleil A."/>
            <person name="Allen A.W."/>
            <person name="Alvarado L."/>
            <person name="Arachchi H.M."/>
            <person name="Berlin A.M."/>
            <person name="Chapman S.B."/>
            <person name="Gainer-Dewar J."/>
            <person name="Goldberg J."/>
            <person name="Griggs A."/>
            <person name="Gujja S."/>
            <person name="Hansen M."/>
            <person name="Howarth C."/>
            <person name="Imamovic A."/>
            <person name="Ireland A."/>
            <person name="Larimer J."/>
            <person name="McCowan C."/>
            <person name="Murphy C."/>
            <person name="Pearson M."/>
            <person name="Poon T.W."/>
            <person name="Priest M."/>
            <person name="Roberts A."/>
            <person name="Saif S."/>
            <person name="Shea T."/>
            <person name="Sisk P."/>
            <person name="Sykes S."/>
            <person name="Wortman J."/>
            <person name="Nusbaum C."/>
            <person name="Birren B."/>
        </authorList>
    </citation>
    <scope>NUCLEOTIDE SEQUENCE [LARGE SCALE GENOMIC DNA]</scope>
    <source>
        <strain evidence="1 2">ACS-301-V-Sch3b</strain>
    </source>
</reference>
<dbReference type="PATRIC" id="fig|883165.3.peg.1229"/>
<comment type="caution">
    <text evidence="1">The sequence shown here is derived from an EMBL/GenBank/DDBJ whole genome shotgun (WGS) entry which is preliminary data.</text>
</comment>